<dbReference type="OrthoDB" id="9774579at2"/>
<evidence type="ECO:0000313" key="3">
    <source>
        <dbReference type="EMBL" id="RKP56781.1"/>
    </source>
</evidence>
<dbReference type="SUPFAM" id="SSF101898">
    <property type="entry name" value="NHL repeat"/>
    <property type="match status" value="1"/>
</dbReference>
<dbReference type="PROSITE" id="PS51125">
    <property type="entry name" value="NHL"/>
    <property type="match status" value="5"/>
</dbReference>
<dbReference type="CDD" id="cd14953">
    <property type="entry name" value="NHL_like_1"/>
    <property type="match status" value="1"/>
</dbReference>
<gene>
    <name evidence="3" type="ORF">D7S86_09715</name>
</gene>
<sequence>MWQNCVITNDNGVATAKVTQVKVTCAAASAQVSTLAGQPRTAGSTNGSGTGVLFDFPSGVAVDASGNVYVADSFSNEIRQITSGVVSTLAGSPGPGAALDGTGSSASFYDPTGVAVDVSGNVYVADHGNNEIRIVTPLGVVSTLAGSTTGGAADGTGALARFAGPSAVAVDVSGNVYVADHGNNEIRIVTPAGVVSTLARSFNGPEGVAVDASGNVYVADSGNNEIRKITPTGVVSTLAGSTTSGSADGTGSGASFDYPAGVAVDASGNVYVADYGNNEIRKITPLGVVTTLAGSTTPGDVDGTGSAAAFDGPYGVAVDASGNVYVAEYDGQEIREITPGP</sequence>
<feature type="repeat" description="NHL" evidence="2">
    <location>
        <begin position="96"/>
        <end position="138"/>
    </location>
</feature>
<organism evidence="3 4">
    <name type="scientific">Pararobbsia silviterrae</name>
    <dbReference type="NCBI Taxonomy" id="1792498"/>
    <lineage>
        <taxon>Bacteria</taxon>
        <taxon>Pseudomonadati</taxon>
        <taxon>Pseudomonadota</taxon>
        <taxon>Betaproteobacteria</taxon>
        <taxon>Burkholderiales</taxon>
        <taxon>Burkholderiaceae</taxon>
        <taxon>Pararobbsia</taxon>
    </lineage>
</organism>
<dbReference type="PANTHER" id="PTHR13833">
    <property type="match status" value="1"/>
</dbReference>
<evidence type="ECO:0000256" key="2">
    <source>
        <dbReference type="PROSITE-ProRule" id="PRU00504"/>
    </source>
</evidence>
<accession>A0A494Y821</accession>
<evidence type="ECO:0008006" key="5">
    <source>
        <dbReference type="Google" id="ProtNLM"/>
    </source>
</evidence>
<evidence type="ECO:0000313" key="4">
    <source>
        <dbReference type="Proteomes" id="UP000270342"/>
    </source>
</evidence>
<reference evidence="3 4" key="1">
    <citation type="submission" date="2018-10" db="EMBL/GenBank/DDBJ databases">
        <title>Robbsia sp. DHC34, isolated from soil.</title>
        <authorList>
            <person name="Gao Z.-H."/>
            <person name="Qiu L.-H."/>
        </authorList>
    </citation>
    <scope>NUCLEOTIDE SEQUENCE [LARGE SCALE GENOMIC DNA]</scope>
    <source>
        <strain evidence="3 4">DHC34</strain>
    </source>
</reference>
<proteinExistence type="predicted"/>
<feature type="repeat" description="NHL" evidence="2">
    <location>
        <begin position="54"/>
        <end position="84"/>
    </location>
</feature>
<dbReference type="InterPro" id="IPR011042">
    <property type="entry name" value="6-blade_b-propeller_TolB-like"/>
</dbReference>
<feature type="repeat" description="NHL" evidence="2">
    <location>
        <begin position="202"/>
        <end position="232"/>
    </location>
</feature>
<dbReference type="PANTHER" id="PTHR13833:SF71">
    <property type="entry name" value="NHL DOMAIN-CONTAINING PROTEIN"/>
    <property type="match status" value="1"/>
</dbReference>
<feature type="repeat" description="NHL" evidence="2">
    <location>
        <begin position="162"/>
        <end position="192"/>
    </location>
</feature>
<keyword evidence="1" id="KW-0677">Repeat</keyword>
<name>A0A494Y821_9BURK</name>
<dbReference type="Pfam" id="PF01436">
    <property type="entry name" value="NHL"/>
    <property type="match status" value="5"/>
</dbReference>
<dbReference type="InterPro" id="IPR001258">
    <property type="entry name" value="NHL_repeat"/>
</dbReference>
<dbReference type="Gene3D" id="2.120.10.30">
    <property type="entry name" value="TolB, C-terminal domain"/>
    <property type="match status" value="3"/>
</dbReference>
<protein>
    <recommendedName>
        <fullName evidence="5">SMP-30/Gluconolactonase/LRE-like region domain-containing protein</fullName>
    </recommendedName>
</protein>
<keyword evidence="4" id="KW-1185">Reference proteome</keyword>
<feature type="repeat" description="NHL" evidence="2">
    <location>
        <begin position="244"/>
        <end position="286"/>
    </location>
</feature>
<evidence type="ECO:0000256" key="1">
    <source>
        <dbReference type="ARBA" id="ARBA00022737"/>
    </source>
</evidence>
<dbReference type="EMBL" id="RBZU01000003">
    <property type="protein sequence ID" value="RKP56781.1"/>
    <property type="molecule type" value="Genomic_DNA"/>
</dbReference>
<dbReference type="Proteomes" id="UP000270342">
    <property type="component" value="Unassembled WGS sequence"/>
</dbReference>
<comment type="caution">
    <text evidence="3">The sequence shown here is derived from an EMBL/GenBank/DDBJ whole genome shotgun (WGS) entry which is preliminary data.</text>
</comment>
<dbReference type="AlphaFoldDB" id="A0A494Y821"/>